<sequence length="349" mass="36402">MTGKSPPLEISPPLINSACPWATTLDDLRRLYECPSTGAVTTRTSMINGFDHDPEKHQFTFFDSSHAGSAQNASLNSLGYSPLTLETYLGFIQTISSELPTKSTKGFIVSVTGNPQDIAASYALVASAAPALQFPLAMEINLSCPHIPNRPPPAYSQESLTTYLSHLRQAIANTPATTPRIPVGLKTPPYTYATQFLALISALDDHDNTIPTEEPCPISFITSTNTLGSCLLLTPSSSSLSPSSPASSSSSSLTPALPGTGIGGMAGSPLHPLALGNVATLRQLLDERPASLGHVRIVGVGGVGDAEGYRRMRRAGADVVGVATGLGVKGVGVFEEVETGLGGVEEEEA</sequence>
<keyword evidence="6 11" id="KW-0963">Cytoplasm</keyword>
<evidence type="ECO:0000313" key="14">
    <source>
        <dbReference type="EMBL" id="KAG7289713.1"/>
    </source>
</evidence>
<dbReference type="Proteomes" id="UP001197093">
    <property type="component" value="Unassembled WGS sequence"/>
</dbReference>
<dbReference type="GO" id="GO:1990663">
    <property type="term" value="F:dihydroorotate dehydrogenase (fumarate) activity"/>
    <property type="evidence" value="ECO:0007669"/>
    <property type="project" value="UniProtKB-EC"/>
</dbReference>
<comment type="caution">
    <text evidence="14">The sequence shown here is derived from an EMBL/GenBank/DDBJ whole genome shotgun (WGS) entry which is preliminary data.</text>
</comment>
<dbReference type="CDD" id="cd04741">
    <property type="entry name" value="DHOD_1A_like"/>
    <property type="match status" value="1"/>
</dbReference>
<evidence type="ECO:0000256" key="1">
    <source>
        <dbReference type="ARBA" id="ARBA00001917"/>
    </source>
</evidence>
<dbReference type="PANTHER" id="PTHR48109">
    <property type="entry name" value="DIHYDROOROTATE DEHYDROGENASE (QUINONE), MITOCHONDRIAL-RELATED"/>
    <property type="match status" value="1"/>
</dbReference>
<evidence type="ECO:0000256" key="4">
    <source>
        <dbReference type="ARBA" id="ARBA00008008"/>
    </source>
</evidence>
<feature type="domain" description="Dihydroorotate dehydrogenase catalytic" evidence="13">
    <location>
        <begin position="72"/>
        <end position="341"/>
    </location>
</feature>
<dbReference type="GO" id="GO:0006207">
    <property type="term" value="P:'de novo' pyrimidine nucleobase biosynthetic process"/>
    <property type="evidence" value="ECO:0007669"/>
    <property type="project" value="TreeGrafter"/>
</dbReference>
<evidence type="ECO:0000256" key="11">
    <source>
        <dbReference type="RuleBase" id="RU364042"/>
    </source>
</evidence>
<comment type="subunit">
    <text evidence="11">Homodimer.</text>
</comment>
<proteinExistence type="inferred from homology"/>
<evidence type="ECO:0000256" key="6">
    <source>
        <dbReference type="ARBA" id="ARBA00022490"/>
    </source>
</evidence>
<dbReference type="GO" id="GO:0006221">
    <property type="term" value="P:pyrimidine nucleotide biosynthetic process"/>
    <property type="evidence" value="ECO:0007669"/>
    <property type="project" value="UniProtKB-KW"/>
</dbReference>
<comment type="similarity">
    <text evidence="4 11">Belongs to the dihydroorotate dehydrogenase family. Type 1 subfamily.</text>
</comment>
<keyword evidence="15" id="KW-1185">Reference proteome</keyword>
<dbReference type="EMBL" id="JAHCVI010000002">
    <property type="protein sequence ID" value="KAG7289713.1"/>
    <property type="molecule type" value="Genomic_DNA"/>
</dbReference>
<organism evidence="14 15">
    <name type="scientific">Staphylotrichum longicolle</name>
    <dbReference type="NCBI Taxonomy" id="669026"/>
    <lineage>
        <taxon>Eukaryota</taxon>
        <taxon>Fungi</taxon>
        <taxon>Dikarya</taxon>
        <taxon>Ascomycota</taxon>
        <taxon>Pezizomycotina</taxon>
        <taxon>Sordariomycetes</taxon>
        <taxon>Sordariomycetidae</taxon>
        <taxon>Sordariales</taxon>
        <taxon>Chaetomiaceae</taxon>
        <taxon>Staphylotrichum</taxon>
    </lineage>
</organism>
<name>A0AAD4I2A4_9PEZI</name>
<evidence type="ECO:0000256" key="8">
    <source>
        <dbReference type="ARBA" id="ARBA00022643"/>
    </source>
</evidence>
<evidence type="ECO:0000256" key="9">
    <source>
        <dbReference type="ARBA" id="ARBA00022975"/>
    </source>
</evidence>
<dbReference type="SUPFAM" id="SSF51395">
    <property type="entry name" value="FMN-linked oxidoreductases"/>
    <property type="match status" value="1"/>
</dbReference>
<feature type="compositionally biased region" description="Low complexity" evidence="12">
    <location>
        <begin position="238"/>
        <end position="258"/>
    </location>
</feature>
<evidence type="ECO:0000313" key="15">
    <source>
        <dbReference type="Proteomes" id="UP001197093"/>
    </source>
</evidence>
<keyword evidence="10 11" id="KW-0560">Oxidoreductase</keyword>
<feature type="region of interest" description="Disordered" evidence="12">
    <location>
        <begin position="238"/>
        <end position="260"/>
    </location>
</feature>
<evidence type="ECO:0000259" key="13">
    <source>
        <dbReference type="Pfam" id="PF01180"/>
    </source>
</evidence>
<comment type="cofactor">
    <cofactor evidence="1 11">
        <name>FMN</name>
        <dbReference type="ChEBI" id="CHEBI:58210"/>
    </cofactor>
</comment>
<gene>
    <name evidence="14" type="ORF">NEMBOFW57_006089</name>
</gene>
<reference evidence="14" key="1">
    <citation type="submission" date="2023-02" db="EMBL/GenBank/DDBJ databases">
        <authorList>
            <person name="Palmer J.M."/>
        </authorList>
    </citation>
    <scope>NUCLEOTIDE SEQUENCE</scope>
    <source>
        <strain evidence="14">FW57</strain>
    </source>
</reference>
<dbReference type="Pfam" id="PF01180">
    <property type="entry name" value="DHO_dh"/>
    <property type="match status" value="1"/>
</dbReference>
<dbReference type="GO" id="GO:0005737">
    <property type="term" value="C:cytoplasm"/>
    <property type="evidence" value="ECO:0007669"/>
    <property type="project" value="UniProtKB-SubCell"/>
</dbReference>
<comment type="catalytic activity">
    <reaction evidence="11">
        <text>(S)-dihydroorotate + fumarate = orotate + succinate</text>
        <dbReference type="Rhea" id="RHEA:30059"/>
        <dbReference type="ChEBI" id="CHEBI:29806"/>
        <dbReference type="ChEBI" id="CHEBI:30031"/>
        <dbReference type="ChEBI" id="CHEBI:30839"/>
        <dbReference type="ChEBI" id="CHEBI:30864"/>
        <dbReference type="EC" id="1.3.98.1"/>
    </reaction>
</comment>
<dbReference type="Gene3D" id="2.30.26.10">
    <property type="entry name" value="Dihydroorotate Dehydrogenase A, chain A, domain 2"/>
    <property type="match status" value="1"/>
</dbReference>
<dbReference type="InterPro" id="IPR005720">
    <property type="entry name" value="Dihydroorotate_DH_cat"/>
</dbReference>
<evidence type="ECO:0000256" key="3">
    <source>
        <dbReference type="ARBA" id="ARBA00004725"/>
    </source>
</evidence>
<dbReference type="InterPro" id="IPR033886">
    <property type="entry name" value="DHOD_1A"/>
</dbReference>
<dbReference type="PANTHER" id="PTHR48109:SF1">
    <property type="entry name" value="DIHYDROOROTATE DEHYDROGENASE (FUMARATE)"/>
    <property type="match status" value="1"/>
</dbReference>
<evidence type="ECO:0000256" key="2">
    <source>
        <dbReference type="ARBA" id="ARBA00004496"/>
    </source>
</evidence>
<comment type="pathway">
    <text evidence="3 11">Pyrimidine metabolism; UMP biosynthesis via de novo pathway.</text>
</comment>
<comment type="function">
    <text evidence="11">Catalyzes the conversion of dihydroorotate to orotate with fumarate as the electron acceptor.</text>
</comment>
<protein>
    <recommendedName>
        <fullName evidence="5 11">Dihydroorotate dehydrogenase (fumarate)</fullName>
        <ecNumber evidence="11">1.3.98.1</ecNumber>
    </recommendedName>
    <alternativeName>
        <fullName evidence="11">Dihydroorotate oxidase</fullName>
    </alternativeName>
</protein>
<evidence type="ECO:0000256" key="12">
    <source>
        <dbReference type="SAM" id="MobiDB-lite"/>
    </source>
</evidence>
<keyword evidence="8 11" id="KW-0288">FMN</keyword>
<accession>A0AAD4I2A4</accession>
<evidence type="ECO:0000256" key="10">
    <source>
        <dbReference type="ARBA" id="ARBA00023002"/>
    </source>
</evidence>
<keyword evidence="9 11" id="KW-0665">Pyrimidine biosynthesis</keyword>
<evidence type="ECO:0000256" key="7">
    <source>
        <dbReference type="ARBA" id="ARBA00022630"/>
    </source>
</evidence>
<keyword evidence="7 11" id="KW-0285">Flavoprotein</keyword>
<comment type="subcellular location">
    <subcellularLocation>
        <location evidence="2 11">Cytoplasm</location>
    </subcellularLocation>
</comment>
<dbReference type="InterPro" id="IPR013785">
    <property type="entry name" value="Aldolase_TIM"/>
</dbReference>
<dbReference type="InterPro" id="IPR050074">
    <property type="entry name" value="DHO_dehydrogenase"/>
</dbReference>
<evidence type="ECO:0000256" key="5">
    <source>
        <dbReference type="ARBA" id="ARBA00021374"/>
    </source>
</evidence>
<dbReference type="AlphaFoldDB" id="A0AAD4I2A4"/>
<dbReference type="Gene3D" id="3.20.20.70">
    <property type="entry name" value="Aldolase class I"/>
    <property type="match status" value="1"/>
</dbReference>
<dbReference type="InterPro" id="IPR023359">
    <property type="entry name" value="Dihydro_DH_chainA_dom2"/>
</dbReference>
<dbReference type="EC" id="1.3.98.1" evidence="11"/>